<sequence>MSTYPGGSSGSNETYKPYEDAAVNEQRNIAASLGPCPKGGDHELRLHYTSGTLFWAFCLGLPRFCGYAKRKTVCTKCNQEFKGVSIPEAGTMK</sequence>
<dbReference type="OrthoDB" id="2273117at2759"/>
<dbReference type="Proteomes" id="UP000789570">
    <property type="component" value="Unassembled WGS sequence"/>
</dbReference>
<comment type="caution">
    <text evidence="1">The sequence shown here is derived from an EMBL/GenBank/DDBJ whole genome shotgun (WGS) entry which is preliminary data.</text>
</comment>
<organism evidence="1 2">
    <name type="scientific">Funneliformis caledonium</name>
    <dbReference type="NCBI Taxonomy" id="1117310"/>
    <lineage>
        <taxon>Eukaryota</taxon>
        <taxon>Fungi</taxon>
        <taxon>Fungi incertae sedis</taxon>
        <taxon>Mucoromycota</taxon>
        <taxon>Glomeromycotina</taxon>
        <taxon>Glomeromycetes</taxon>
        <taxon>Glomerales</taxon>
        <taxon>Glomeraceae</taxon>
        <taxon>Funneliformis</taxon>
    </lineage>
</organism>
<dbReference type="EMBL" id="CAJVPQ010006359">
    <property type="protein sequence ID" value="CAG8683831.1"/>
    <property type="molecule type" value="Genomic_DNA"/>
</dbReference>
<name>A0A9N9HKV1_9GLOM</name>
<proteinExistence type="predicted"/>
<reference evidence="1" key="1">
    <citation type="submission" date="2021-06" db="EMBL/GenBank/DDBJ databases">
        <authorList>
            <person name="Kallberg Y."/>
            <person name="Tangrot J."/>
            <person name="Rosling A."/>
        </authorList>
    </citation>
    <scope>NUCLEOTIDE SEQUENCE</scope>
    <source>
        <strain evidence="1">UK204</strain>
    </source>
</reference>
<gene>
    <name evidence="1" type="ORF">FCALED_LOCUS12644</name>
</gene>
<evidence type="ECO:0000313" key="1">
    <source>
        <dbReference type="EMBL" id="CAG8683831.1"/>
    </source>
</evidence>
<protein>
    <submittedName>
        <fullName evidence="1">14651_t:CDS:1</fullName>
    </submittedName>
</protein>
<accession>A0A9N9HKV1</accession>
<evidence type="ECO:0000313" key="2">
    <source>
        <dbReference type="Proteomes" id="UP000789570"/>
    </source>
</evidence>
<keyword evidence="2" id="KW-1185">Reference proteome</keyword>
<dbReference type="AlphaFoldDB" id="A0A9N9HKV1"/>